<evidence type="ECO:0000256" key="3">
    <source>
        <dbReference type="ARBA" id="ARBA00022989"/>
    </source>
</evidence>
<evidence type="ECO:0000256" key="2">
    <source>
        <dbReference type="ARBA" id="ARBA00022692"/>
    </source>
</evidence>
<evidence type="ECO:0008006" key="8">
    <source>
        <dbReference type="Google" id="ProtNLM"/>
    </source>
</evidence>
<evidence type="ECO:0000256" key="1">
    <source>
        <dbReference type="ARBA" id="ARBA00004141"/>
    </source>
</evidence>
<dbReference type="Proteomes" id="UP000705379">
    <property type="component" value="Unassembled WGS sequence"/>
</dbReference>
<dbReference type="GO" id="GO:0016020">
    <property type="term" value="C:membrane"/>
    <property type="evidence" value="ECO:0007669"/>
    <property type="project" value="UniProtKB-SubCell"/>
</dbReference>
<comment type="caution">
    <text evidence="6">The sequence shown here is derived from an EMBL/GenBank/DDBJ whole genome shotgun (WGS) entry which is preliminary data.</text>
</comment>
<dbReference type="EMBL" id="QTKU01000003">
    <property type="protein sequence ID" value="MBS8261095.1"/>
    <property type="molecule type" value="Genomic_DNA"/>
</dbReference>
<organism evidence="6 7">
    <name type="scientific">Roseibium polysiphoniae</name>
    <dbReference type="NCBI Taxonomy" id="2571221"/>
    <lineage>
        <taxon>Bacteria</taxon>
        <taxon>Pseudomonadati</taxon>
        <taxon>Pseudomonadota</taxon>
        <taxon>Alphaproteobacteria</taxon>
        <taxon>Hyphomicrobiales</taxon>
        <taxon>Stappiaceae</taxon>
        <taxon>Roseibium</taxon>
    </lineage>
</organism>
<dbReference type="AlphaFoldDB" id="A0A944CEQ2"/>
<reference evidence="6" key="1">
    <citation type="submission" date="2018-08" db="EMBL/GenBank/DDBJ databases">
        <authorList>
            <person name="Jin W."/>
            <person name="Wang H."/>
            <person name="Yang Y."/>
            <person name="Li M."/>
            <person name="Liu J."/>
        </authorList>
    </citation>
    <scope>NUCLEOTIDE SEQUENCE</scope>
    <source>
        <strain evidence="6">AESS21</strain>
    </source>
</reference>
<name>A0A944CEQ2_9HYPH</name>
<accession>A0A944CEQ2</accession>
<keyword evidence="4 5" id="KW-0472">Membrane</keyword>
<dbReference type="Pfam" id="PF04140">
    <property type="entry name" value="ICMT"/>
    <property type="match status" value="1"/>
</dbReference>
<keyword evidence="2 5" id="KW-0812">Transmembrane</keyword>
<dbReference type="GO" id="GO:0004671">
    <property type="term" value="F:protein C-terminal S-isoprenylcysteine carboxyl O-methyltransferase activity"/>
    <property type="evidence" value="ECO:0007669"/>
    <property type="project" value="InterPro"/>
</dbReference>
<feature type="transmembrane region" description="Helical" evidence="5">
    <location>
        <begin position="45"/>
        <end position="63"/>
    </location>
</feature>
<reference evidence="6" key="2">
    <citation type="journal article" date="2021" name="Microorganisms">
        <title>Bacterial Dimethylsulfoniopropionate Biosynthesis in the East China Sea.</title>
        <authorList>
            <person name="Liu J."/>
            <person name="Zhang Y."/>
            <person name="Liu J."/>
            <person name="Zhong H."/>
            <person name="Williams B.T."/>
            <person name="Zheng Y."/>
            <person name="Curson A.R.J."/>
            <person name="Sun C."/>
            <person name="Sun H."/>
            <person name="Song D."/>
            <person name="Wagner Mackenzie B."/>
            <person name="Bermejo Martinez A."/>
            <person name="Todd J.D."/>
            <person name="Zhang X.H."/>
        </authorList>
    </citation>
    <scope>NUCLEOTIDE SEQUENCE</scope>
    <source>
        <strain evidence="6">AESS21</strain>
    </source>
</reference>
<feature type="transmembrane region" description="Helical" evidence="5">
    <location>
        <begin position="131"/>
        <end position="157"/>
    </location>
</feature>
<evidence type="ECO:0000313" key="6">
    <source>
        <dbReference type="EMBL" id="MBS8261095.1"/>
    </source>
</evidence>
<evidence type="ECO:0000256" key="4">
    <source>
        <dbReference type="ARBA" id="ARBA00023136"/>
    </source>
</evidence>
<dbReference type="Gene3D" id="1.20.120.1630">
    <property type="match status" value="1"/>
</dbReference>
<dbReference type="PANTHER" id="PTHR43847">
    <property type="entry name" value="BLL3993 PROTEIN"/>
    <property type="match status" value="1"/>
</dbReference>
<dbReference type="RefSeq" id="WP_213216554.1">
    <property type="nucleotide sequence ID" value="NZ_QTKU01000003.1"/>
</dbReference>
<evidence type="ECO:0000313" key="7">
    <source>
        <dbReference type="Proteomes" id="UP000705379"/>
    </source>
</evidence>
<keyword evidence="3 5" id="KW-1133">Transmembrane helix</keyword>
<evidence type="ECO:0000256" key="5">
    <source>
        <dbReference type="SAM" id="Phobius"/>
    </source>
</evidence>
<proteinExistence type="predicted"/>
<gene>
    <name evidence="6" type="ORF">DYI23_12785</name>
</gene>
<dbReference type="PANTHER" id="PTHR43847:SF1">
    <property type="entry name" value="BLL3993 PROTEIN"/>
    <property type="match status" value="1"/>
</dbReference>
<feature type="transmembrane region" description="Helical" evidence="5">
    <location>
        <begin position="70"/>
        <end position="91"/>
    </location>
</feature>
<dbReference type="InterPro" id="IPR007269">
    <property type="entry name" value="ICMT_MeTrfase"/>
</dbReference>
<comment type="subcellular location">
    <subcellularLocation>
        <location evidence="1">Membrane</location>
        <topology evidence="1">Multi-pass membrane protein</topology>
    </subcellularLocation>
</comment>
<protein>
    <recommendedName>
        <fullName evidence="8">Isoprenylcysteine carboxyl methyltransferase (ICMT) family protein YpbQ</fullName>
    </recommendedName>
</protein>
<sequence length="173" mass="19379">MPNVMIAFIALAIVLRLGALAISMRNEKRLKQDGAVEYCARTSAILALTHIVFYLAAITEGLWRGAPLSGVSVFGMALYGLAMCALVWVIAVLGRFWTVKVIVARDHALVTNRFFNLIRHPNYFLNILPELLGFALALQAYVTLLVGVPIYLCVLLLRIRQEEKVMRDRFPAY</sequence>
<dbReference type="InterPro" id="IPR052527">
    <property type="entry name" value="Metal_cation-efflux_comp"/>
</dbReference>